<accession>A0A1I8H7B5</accession>
<organism evidence="1 2">
    <name type="scientific">Macrostomum lignano</name>
    <dbReference type="NCBI Taxonomy" id="282301"/>
    <lineage>
        <taxon>Eukaryota</taxon>
        <taxon>Metazoa</taxon>
        <taxon>Spiralia</taxon>
        <taxon>Lophotrochozoa</taxon>
        <taxon>Platyhelminthes</taxon>
        <taxon>Rhabditophora</taxon>
        <taxon>Macrostomorpha</taxon>
        <taxon>Macrostomida</taxon>
        <taxon>Macrostomidae</taxon>
        <taxon>Macrostomum</taxon>
    </lineage>
</organism>
<dbReference type="WBParaSite" id="maker-uti_cns_0004605-snap-gene-0.5-mRNA-1">
    <property type="protein sequence ID" value="maker-uti_cns_0004605-snap-gene-0.5-mRNA-1"/>
    <property type="gene ID" value="maker-uti_cns_0004605-snap-gene-0.5"/>
</dbReference>
<evidence type="ECO:0000313" key="2">
    <source>
        <dbReference type="WBParaSite" id="maker-uti_cns_0004605-snap-gene-0.5-mRNA-1"/>
    </source>
</evidence>
<name>A0A1I8H7B5_9PLAT</name>
<protein>
    <submittedName>
        <fullName evidence="2">RHD domain-containing protein</fullName>
    </submittedName>
</protein>
<dbReference type="AlphaFoldDB" id="A0A1I8H7B5"/>
<proteinExistence type="predicted"/>
<keyword evidence="1" id="KW-1185">Reference proteome</keyword>
<sequence>KRLREYSGALAKLRLYQISCRRYRYPEDAGFDHWFYSVLKPMPDREAVHVSGVLLNFYSRQLDRRGQLEAPPRPRNRTAGLPTQTVGLRHQFDAAHSVSVPAPAASQVTAKPVGWAKDALLVQFQLQLPRSGRFPVREIDELEAIRKTVAILPNQKAAQVIGQ</sequence>
<reference evidence="2" key="1">
    <citation type="submission" date="2016-11" db="UniProtKB">
        <authorList>
            <consortium name="WormBaseParasite"/>
        </authorList>
    </citation>
    <scope>IDENTIFICATION</scope>
</reference>
<evidence type="ECO:0000313" key="1">
    <source>
        <dbReference type="Proteomes" id="UP000095280"/>
    </source>
</evidence>
<dbReference type="Proteomes" id="UP000095280">
    <property type="component" value="Unplaced"/>
</dbReference>